<evidence type="ECO:0000256" key="1">
    <source>
        <dbReference type="SAM" id="MobiDB-lite"/>
    </source>
</evidence>
<evidence type="ECO:0000313" key="3">
    <source>
        <dbReference type="Proteomes" id="UP001596513"/>
    </source>
</evidence>
<dbReference type="Proteomes" id="UP001596513">
    <property type="component" value="Unassembled WGS sequence"/>
</dbReference>
<comment type="caution">
    <text evidence="2">The sequence shown here is derived from an EMBL/GenBank/DDBJ whole genome shotgun (WGS) entry which is preliminary data.</text>
</comment>
<dbReference type="RefSeq" id="WP_380205775.1">
    <property type="nucleotide sequence ID" value="NZ_JBHTEK010000001.1"/>
</dbReference>
<reference evidence="3" key="1">
    <citation type="journal article" date="2019" name="Int. J. Syst. Evol. Microbiol.">
        <title>The Global Catalogue of Microorganisms (GCM) 10K type strain sequencing project: providing services to taxonomists for standard genome sequencing and annotation.</title>
        <authorList>
            <consortium name="The Broad Institute Genomics Platform"/>
            <consortium name="The Broad Institute Genome Sequencing Center for Infectious Disease"/>
            <person name="Wu L."/>
            <person name="Ma J."/>
        </authorList>
    </citation>
    <scope>NUCLEOTIDE SEQUENCE [LARGE SCALE GENOMIC DNA]</scope>
    <source>
        <strain evidence="3">JCM 19635</strain>
    </source>
</reference>
<evidence type="ECO:0000313" key="2">
    <source>
        <dbReference type="EMBL" id="MFC7670322.1"/>
    </source>
</evidence>
<feature type="region of interest" description="Disordered" evidence="1">
    <location>
        <begin position="1"/>
        <end position="25"/>
    </location>
</feature>
<feature type="compositionally biased region" description="Gly residues" evidence="1">
    <location>
        <begin position="76"/>
        <end position="93"/>
    </location>
</feature>
<gene>
    <name evidence="2" type="ORF">ACFQT0_25375</name>
</gene>
<proteinExistence type="predicted"/>
<name>A0ABW2U9Z0_9BACT</name>
<organism evidence="2 3">
    <name type="scientific">Hymenobacter humi</name>
    <dbReference type="NCBI Taxonomy" id="1411620"/>
    <lineage>
        <taxon>Bacteria</taxon>
        <taxon>Pseudomonadati</taxon>
        <taxon>Bacteroidota</taxon>
        <taxon>Cytophagia</taxon>
        <taxon>Cytophagales</taxon>
        <taxon>Hymenobacteraceae</taxon>
        <taxon>Hymenobacter</taxon>
    </lineage>
</organism>
<keyword evidence="3" id="KW-1185">Reference proteome</keyword>
<accession>A0ABW2U9Z0</accession>
<dbReference type="EMBL" id="JBHTEK010000001">
    <property type="protein sequence ID" value="MFC7670322.1"/>
    <property type="molecule type" value="Genomic_DNA"/>
</dbReference>
<feature type="region of interest" description="Disordered" evidence="1">
    <location>
        <begin position="71"/>
        <end position="100"/>
    </location>
</feature>
<sequence length="100" mass="10304">MSLRAAAQGQFKQRLAGPVAEAGARRPQAQMCFSGRIGYGSLSQPVTLADGKMTLDLSTVALTLAAQQLNDDQKAGDGGNGQGGNYRGFGAVPGRGEAHR</sequence>
<protein>
    <submittedName>
        <fullName evidence="2">Uncharacterized protein</fullName>
    </submittedName>
</protein>